<dbReference type="OrthoDB" id="7691173at2"/>
<protein>
    <recommendedName>
        <fullName evidence="4">Flagellar protein FliL</fullName>
    </recommendedName>
</protein>
<name>A0A2T0WIB8_9RHOB</name>
<reference evidence="2 3" key="1">
    <citation type="submission" date="2018-03" db="EMBL/GenBank/DDBJ databases">
        <title>Genomic Encyclopedia of Archaeal and Bacterial Type Strains, Phase II (KMG-II): from individual species to whole genera.</title>
        <authorList>
            <person name="Goeker M."/>
        </authorList>
    </citation>
    <scope>NUCLEOTIDE SEQUENCE [LARGE SCALE GENOMIC DNA]</scope>
    <source>
        <strain evidence="2 3">DSM 100212</strain>
    </source>
</reference>
<organism evidence="2 3">
    <name type="scientific">Donghicola tyrosinivorans</name>
    <dbReference type="NCBI Taxonomy" id="1652492"/>
    <lineage>
        <taxon>Bacteria</taxon>
        <taxon>Pseudomonadati</taxon>
        <taxon>Pseudomonadota</taxon>
        <taxon>Alphaproteobacteria</taxon>
        <taxon>Rhodobacterales</taxon>
        <taxon>Roseobacteraceae</taxon>
        <taxon>Donghicola</taxon>
    </lineage>
</organism>
<accession>A0A2T0WIB8</accession>
<dbReference type="EMBL" id="PVTQ01000012">
    <property type="protein sequence ID" value="PRY86449.1"/>
    <property type="molecule type" value="Genomic_DNA"/>
</dbReference>
<dbReference type="AlphaFoldDB" id="A0A2T0WIB8"/>
<evidence type="ECO:0000313" key="2">
    <source>
        <dbReference type="EMBL" id="PRY86449.1"/>
    </source>
</evidence>
<evidence type="ECO:0008006" key="4">
    <source>
        <dbReference type="Google" id="ProtNLM"/>
    </source>
</evidence>
<dbReference type="RefSeq" id="WP_106266701.1">
    <property type="nucleotide sequence ID" value="NZ_PVTQ01000012.1"/>
</dbReference>
<proteinExistence type="predicted"/>
<feature type="transmembrane region" description="Helical" evidence="1">
    <location>
        <begin position="20"/>
        <end position="41"/>
    </location>
</feature>
<evidence type="ECO:0000313" key="3">
    <source>
        <dbReference type="Proteomes" id="UP000238392"/>
    </source>
</evidence>
<comment type="caution">
    <text evidence="2">The sequence shown here is derived from an EMBL/GenBank/DDBJ whole genome shotgun (WGS) entry which is preliminary data.</text>
</comment>
<keyword evidence="3" id="KW-1185">Reference proteome</keyword>
<dbReference type="Proteomes" id="UP000238392">
    <property type="component" value="Unassembled WGS sequence"/>
</dbReference>
<keyword evidence="1" id="KW-0472">Membrane</keyword>
<keyword evidence="1" id="KW-1133">Transmembrane helix</keyword>
<keyword evidence="1" id="KW-0812">Transmembrane</keyword>
<evidence type="ECO:0000256" key="1">
    <source>
        <dbReference type="SAM" id="Phobius"/>
    </source>
</evidence>
<sequence length="179" mass="19460">MSDETEDQPTVDPGAISGKATILLGILPALVVIGAFSGGLFHALQTGPARPDVPEEEVVEEVVEVKPDPQRMYLDIINPIRATIPELGGTVSINIGLAVRDDMNKDVIEKLKSASEPIVAPLAETILDIIPNLPPQSDWHDLRKRLPKAFRERLNQDLTSPDVPEPVYEVLIMNFAVGS</sequence>
<gene>
    <name evidence="2" type="ORF">CLV74_11288</name>
</gene>